<accession>A0ABQ0JAP1</accession>
<gene>
    <name evidence="9" type="ORF">JCM19239_1186</name>
</gene>
<dbReference type="PANTHER" id="PTHR30001:SF1">
    <property type="entry name" value="RIBONUCLEASE E_G-LIKE PROTEIN, CHLOROPLASTIC"/>
    <property type="match status" value="1"/>
</dbReference>
<evidence type="ECO:0000256" key="3">
    <source>
        <dbReference type="ARBA" id="ARBA00022723"/>
    </source>
</evidence>
<dbReference type="EMBL" id="BBMS01000013">
    <property type="protein sequence ID" value="GAL25833.1"/>
    <property type="molecule type" value="Genomic_DNA"/>
</dbReference>
<evidence type="ECO:0000259" key="8">
    <source>
        <dbReference type="Pfam" id="PF10150"/>
    </source>
</evidence>
<keyword evidence="4" id="KW-0255">Endonuclease</keyword>
<evidence type="ECO:0000256" key="1">
    <source>
        <dbReference type="ARBA" id="ARBA00001946"/>
    </source>
</evidence>
<keyword evidence="2" id="KW-0540">Nuclease</keyword>
<keyword evidence="5 9" id="KW-0378">Hydrolase</keyword>
<keyword evidence="10" id="KW-1185">Reference proteome</keyword>
<dbReference type="Proteomes" id="UP000029223">
    <property type="component" value="Unassembled WGS sequence"/>
</dbReference>
<evidence type="ECO:0000313" key="9">
    <source>
        <dbReference type="EMBL" id="GAL25833.1"/>
    </source>
</evidence>
<evidence type="ECO:0000256" key="4">
    <source>
        <dbReference type="ARBA" id="ARBA00022759"/>
    </source>
</evidence>
<proteinExistence type="predicted"/>
<dbReference type="GO" id="GO:0008995">
    <property type="term" value="F:ribonuclease E activity"/>
    <property type="evidence" value="ECO:0007669"/>
    <property type="project" value="UniProtKB-EC"/>
</dbReference>
<protein>
    <submittedName>
        <fullName evidence="9">Ribonuclease E</fullName>
        <ecNumber evidence="9">3.1.26.12</ecNumber>
    </submittedName>
</protein>
<comment type="cofactor">
    <cofactor evidence="1">
        <name>Mg(2+)</name>
        <dbReference type="ChEBI" id="CHEBI:18420"/>
    </cofactor>
</comment>
<evidence type="ECO:0000256" key="6">
    <source>
        <dbReference type="ARBA" id="ARBA00022842"/>
    </source>
</evidence>
<keyword evidence="7" id="KW-0694">RNA-binding</keyword>
<keyword evidence="6" id="KW-0460">Magnesium</keyword>
<keyword evidence="3" id="KW-0479">Metal-binding</keyword>
<feature type="domain" description="RNA-binding protein AU-1/Ribonuclease E/G" evidence="8">
    <location>
        <begin position="1"/>
        <end position="70"/>
    </location>
</feature>
<comment type="caution">
    <text evidence="9">The sequence shown here is derived from an EMBL/GenBank/DDBJ whole genome shotgun (WGS) entry which is preliminary data.</text>
</comment>
<sequence>MGLIVRTAGVGKSAEELEWDLRFLLNNWENIKGAADQNPAPFLIHQESNVIVRALRDTYVATLVKSLLIATRFTSARANIFNWYAQTS</sequence>
<evidence type="ECO:0000313" key="10">
    <source>
        <dbReference type="Proteomes" id="UP000029223"/>
    </source>
</evidence>
<name>A0ABQ0JAP1_9VIBR</name>
<dbReference type="PANTHER" id="PTHR30001">
    <property type="entry name" value="RIBONUCLEASE"/>
    <property type="match status" value="1"/>
</dbReference>
<evidence type="ECO:0000256" key="5">
    <source>
        <dbReference type="ARBA" id="ARBA00022801"/>
    </source>
</evidence>
<dbReference type="Pfam" id="PF10150">
    <property type="entry name" value="RNase_E_G"/>
    <property type="match status" value="1"/>
</dbReference>
<reference evidence="10" key="1">
    <citation type="submission" date="2014-09" db="EMBL/GenBank/DDBJ databases">
        <title>Vibrio variabilis JCM 19239. (C206) whole genome shotgun sequence.</title>
        <authorList>
            <person name="Sawabe T."/>
            <person name="Meirelles P."/>
            <person name="Nakanishi M."/>
            <person name="Sayaka M."/>
            <person name="Hattori M."/>
            <person name="Ohkuma M."/>
        </authorList>
    </citation>
    <scope>NUCLEOTIDE SEQUENCE [LARGE SCALE GENOMIC DNA]</scope>
    <source>
        <strain evidence="10">JCM 19239</strain>
    </source>
</reference>
<dbReference type="EC" id="3.1.26.12" evidence="9"/>
<organism evidence="9 10">
    <name type="scientific">Vibrio variabilis</name>
    <dbReference type="NCBI Taxonomy" id="990271"/>
    <lineage>
        <taxon>Bacteria</taxon>
        <taxon>Pseudomonadati</taxon>
        <taxon>Pseudomonadota</taxon>
        <taxon>Gammaproteobacteria</taxon>
        <taxon>Vibrionales</taxon>
        <taxon>Vibrionaceae</taxon>
        <taxon>Vibrio</taxon>
    </lineage>
</organism>
<dbReference type="InterPro" id="IPR004659">
    <property type="entry name" value="RNase_E/G"/>
</dbReference>
<evidence type="ECO:0000256" key="2">
    <source>
        <dbReference type="ARBA" id="ARBA00022722"/>
    </source>
</evidence>
<evidence type="ECO:0000256" key="7">
    <source>
        <dbReference type="ARBA" id="ARBA00022884"/>
    </source>
</evidence>
<dbReference type="InterPro" id="IPR019307">
    <property type="entry name" value="RNA-bd_AU-1/RNase_E/G"/>
</dbReference>